<keyword evidence="1" id="KW-1133">Transmembrane helix</keyword>
<evidence type="ECO:0000313" key="2">
    <source>
        <dbReference type="EMBL" id="MED6240814.1"/>
    </source>
</evidence>
<sequence>MRSVVLPWETATIGIVLGTLCNLCRLNFVHMIRDRMTLLDPIEELCLSASKEALARCVSLSRPQGDPRRRDRLVGEGCSYTDSGIMGTPLLQFAWLCWK</sequence>
<name>A0ABU7ARZ5_9TELE</name>
<keyword evidence="1" id="KW-0472">Membrane</keyword>
<keyword evidence="3" id="KW-1185">Reference proteome</keyword>
<evidence type="ECO:0000313" key="3">
    <source>
        <dbReference type="Proteomes" id="UP001345963"/>
    </source>
</evidence>
<dbReference type="Proteomes" id="UP001345963">
    <property type="component" value="Unassembled WGS sequence"/>
</dbReference>
<evidence type="ECO:0000256" key="1">
    <source>
        <dbReference type="SAM" id="Phobius"/>
    </source>
</evidence>
<comment type="caution">
    <text evidence="2">The sequence shown here is derived from an EMBL/GenBank/DDBJ whole genome shotgun (WGS) entry which is preliminary data.</text>
</comment>
<gene>
    <name evidence="2" type="ORF">ATANTOWER_028612</name>
</gene>
<dbReference type="EMBL" id="JAHUTI010026886">
    <property type="protein sequence ID" value="MED6240814.1"/>
    <property type="molecule type" value="Genomic_DNA"/>
</dbReference>
<keyword evidence="1" id="KW-0812">Transmembrane</keyword>
<organism evidence="2 3">
    <name type="scientific">Ataeniobius toweri</name>
    <dbReference type="NCBI Taxonomy" id="208326"/>
    <lineage>
        <taxon>Eukaryota</taxon>
        <taxon>Metazoa</taxon>
        <taxon>Chordata</taxon>
        <taxon>Craniata</taxon>
        <taxon>Vertebrata</taxon>
        <taxon>Euteleostomi</taxon>
        <taxon>Actinopterygii</taxon>
        <taxon>Neopterygii</taxon>
        <taxon>Teleostei</taxon>
        <taxon>Neoteleostei</taxon>
        <taxon>Acanthomorphata</taxon>
        <taxon>Ovalentaria</taxon>
        <taxon>Atherinomorphae</taxon>
        <taxon>Cyprinodontiformes</taxon>
        <taxon>Goodeidae</taxon>
        <taxon>Ataeniobius</taxon>
    </lineage>
</organism>
<accession>A0ABU7ARZ5</accession>
<reference evidence="2 3" key="1">
    <citation type="submission" date="2021-07" db="EMBL/GenBank/DDBJ databases">
        <authorList>
            <person name="Palmer J.M."/>
        </authorList>
    </citation>
    <scope>NUCLEOTIDE SEQUENCE [LARGE SCALE GENOMIC DNA]</scope>
    <source>
        <strain evidence="2 3">AT_MEX2019</strain>
        <tissue evidence="2">Muscle</tissue>
    </source>
</reference>
<protein>
    <recommendedName>
        <fullName evidence="4">Secreted protein</fullName>
    </recommendedName>
</protein>
<evidence type="ECO:0008006" key="4">
    <source>
        <dbReference type="Google" id="ProtNLM"/>
    </source>
</evidence>
<proteinExistence type="predicted"/>
<feature type="transmembrane region" description="Helical" evidence="1">
    <location>
        <begin position="6"/>
        <end position="28"/>
    </location>
</feature>